<feature type="region of interest" description="Disordered" evidence="2">
    <location>
        <begin position="414"/>
        <end position="434"/>
    </location>
</feature>
<dbReference type="EMBL" id="KV907495">
    <property type="protein sequence ID" value="OOF98989.1"/>
    <property type="molecule type" value="Genomic_DNA"/>
</dbReference>
<dbReference type="InterPro" id="IPR050300">
    <property type="entry name" value="GDXG_lipolytic_enzyme"/>
</dbReference>
<evidence type="ECO:0000313" key="5">
    <source>
        <dbReference type="EMBL" id="OOF98989.1"/>
    </source>
</evidence>
<dbReference type="PANTHER" id="PTHR48081:SF8">
    <property type="entry name" value="ALPHA_BETA HYDROLASE FOLD-3 DOMAIN-CONTAINING PROTEIN-RELATED"/>
    <property type="match status" value="1"/>
</dbReference>
<proteinExistence type="predicted"/>
<feature type="transmembrane region" description="Helical" evidence="3">
    <location>
        <begin position="12"/>
        <end position="35"/>
    </location>
</feature>
<dbReference type="AlphaFoldDB" id="A0A1R3RWW6"/>
<feature type="domain" description="N-acetyltransferase" evidence="4">
    <location>
        <begin position="396"/>
        <end position="604"/>
    </location>
</feature>
<dbReference type="PROSITE" id="PS51186">
    <property type="entry name" value="GNAT"/>
    <property type="match status" value="1"/>
</dbReference>
<dbReference type="SUPFAM" id="SSF55729">
    <property type="entry name" value="Acyl-CoA N-acyltransferases (Nat)"/>
    <property type="match status" value="1"/>
</dbReference>
<dbReference type="VEuPathDB" id="FungiDB:ASPCADRAFT_504509"/>
<dbReference type="CDD" id="cd04301">
    <property type="entry name" value="NAT_SF"/>
    <property type="match status" value="1"/>
</dbReference>
<dbReference type="GO" id="GO:0016747">
    <property type="term" value="F:acyltransferase activity, transferring groups other than amino-acyl groups"/>
    <property type="evidence" value="ECO:0007669"/>
    <property type="project" value="InterPro"/>
</dbReference>
<dbReference type="InterPro" id="IPR000182">
    <property type="entry name" value="GNAT_dom"/>
</dbReference>
<evidence type="ECO:0000256" key="2">
    <source>
        <dbReference type="SAM" id="MobiDB-lite"/>
    </source>
</evidence>
<keyword evidence="1" id="KW-0378">Hydrolase</keyword>
<dbReference type="GO" id="GO:0016787">
    <property type="term" value="F:hydrolase activity"/>
    <property type="evidence" value="ECO:0007669"/>
    <property type="project" value="UniProtKB-KW"/>
</dbReference>
<gene>
    <name evidence="5" type="ORF">ASPCADRAFT_504509</name>
</gene>
<dbReference type="SUPFAM" id="SSF53474">
    <property type="entry name" value="alpha/beta-Hydrolases"/>
    <property type="match status" value="1"/>
</dbReference>
<dbReference type="InterPro" id="IPR016181">
    <property type="entry name" value="Acyl_CoA_acyltransferase"/>
</dbReference>
<name>A0A1R3RWW6_ASPC5</name>
<evidence type="ECO:0000256" key="3">
    <source>
        <dbReference type="SAM" id="Phobius"/>
    </source>
</evidence>
<dbReference type="Gene3D" id="3.40.630.30">
    <property type="match status" value="1"/>
</dbReference>
<dbReference type="Proteomes" id="UP000188318">
    <property type="component" value="Unassembled WGS sequence"/>
</dbReference>
<keyword evidence="3" id="KW-1133">Transmembrane helix</keyword>
<keyword evidence="6" id="KW-1185">Reference proteome</keyword>
<evidence type="ECO:0000259" key="4">
    <source>
        <dbReference type="PROSITE" id="PS51186"/>
    </source>
</evidence>
<dbReference type="InterPro" id="IPR029058">
    <property type="entry name" value="AB_hydrolase_fold"/>
</dbReference>
<dbReference type="OrthoDB" id="2832510at2759"/>
<dbReference type="PANTHER" id="PTHR48081">
    <property type="entry name" value="AB HYDROLASE SUPERFAMILY PROTEIN C4A8.06C"/>
    <property type="match status" value="1"/>
</dbReference>
<dbReference type="Pfam" id="PF13508">
    <property type="entry name" value="Acetyltransf_7"/>
    <property type="match status" value="1"/>
</dbReference>
<reference evidence="6" key="1">
    <citation type="journal article" date="2017" name="Genome Biol.">
        <title>Comparative genomics reveals high biological diversity and specific adaptations in the industrially and medically important fungal genus Aspergillus.</title>
        <authorList>
            <person name="de Vries R.P."/>
            <person name="Riley R."/>
            <person name="Wiebenga A."/>
            <person name="Aguilar-Osorio G."/>
            <person name="Amillis S."/>
            <person name="Uchima C.A."/>
            <person name="Anderluh G."/>
            <person name="Asadollahi M."/>
            <person name="Askin M."/>
            <person name="Barry K."/>
            <person name="Battaglia E."/>
            <person name="Bayram O."/>
            <person name="Benocci T."/>
            <person name="Braus-Stromeyer S.A."/>
            <person name="Caldana C."/>
            <person name="Canovas D."/>
            <person name="Cerqueira G.C."/>
            <person name="Chen F."/>
            <person name="Chen W."/>
            <person name="Choi C."/>
            <person name="Clum A."/>
            <person name="Dos Santos R.A."/>
            <person name="Damasio A.R."/>
            <person name="Diallinas G."/>
            <person name="Emri T."/>
            <person name="Fekete E."/>
            <person name="Flipphi M."/>
            <person name="Freyberg S."/>
            <person name="Gallo A."/>
            <person name="Gournas C."/>
            <person name="Habgood R."/>
            <person name="Hainaut M."/>
            <person name="Harispe M.L."/>
            <person name="Henrissat B."/>
            <person name="Hilden K.S."/>
            <person name="Hope R."/>
            <person name="Hossain A."/>
            <person name="Karabika E."/>
            <person name="Karaffa L."/>
            <person name="Karanyi Z."/>
            <person name="Krasevec N."/>
            <person name="Kuo A."/>
            <person name="Kusch H."/>
            <person name="LaButti K."/>
            <person name="Lagendijk E.L."/>
            <person name="Lapidus A."/>
            <person name="Levasseur A."/>
            <person name="Lindquist E."/>
            <person name="Lipzen A."/>
            <person name="Logrieco A.F."/>
            <person name="MacCabe A."/>
            <person name="Maekelae M.R."/>
            <person name="Malavazi I."/>
            <person name="Melin P."/>
            <person name="Meyer V."/>
            <person name="Mielnichuk N."/>
            <person name="Miskei M."/>
            <person name="Molnar A.P."/>
            <person name="Mule G."/>
            <person name="Ngan C.Y."/>
            <person name="Orejas M."/>
            <person name="Orosz E."/>
            <person name="Ouedraogo J.P."/>
            <person name="Overkamp K.M."/>
            <person name="Park H.-S."/>
            <person name="Perrone G."/>
            <person name="Piumi F."/>
            <person name="Punt P.J."/>
            <person name="Ram A.F."/>
            <person name="Ramon A."/>
            <person name="Rauscher S."/>
            <person name="Record E."/>
            <person name="Riano-Pachon D.M."/>
            <person name="Robert V."/>
            <person name="Roehrig J."/>
            <person name="Ruller R."/>
            <person name="Salamov A."/>
            <person name="Salih N.S."/>
            <person name="Samson R.A."/>
            <person name="Sandor E."/>
            <person name="Sanguinetti M."/>
            <person name="Schuetze T."/>
            <person name="Sepcic K."/>
            <person name="Shelest E."/>
            <person name="Sherlock G."/>
            <person name="Sophianopoulou V."/>
            <person name="Squina F.M."/>
            <person name="Sun H."/>
            <person name="Susca A."/>
            <person name="Todd R.B."/>
            <person name="Tsang A."/>
            <person name="Unkles S.E."/>
            <person name="van de Wiele N."/>
            <person name="van Rossen-Uffink D."/>
            <person name="Oliveira J.V."/>
            <person name="Vesth T.C."/>
            <person name="Visser J."/>
            <person name="Yu J.-H."/>
            <person name="Zhou M."/>
            <person name="Andersen M.R."/>
            <person name="Archer D.B."/>
            <person name="Baker S.E."/>
            <person name="Benoit I."/>
            <person name="Brakhage A.A."/>
            <person name="Braus G.H."/>
            <person name="Fischer R."/>
            <person name="Frisvad J.C."/>
            <person name="Goldman G.H."/>
            <person name="Houbraken J."/>
            <person name="Oakley B."/>
            <person name="Pocsi I."/>
            <person name="Scazzocchio C."/>
            <person name="Seiboth B."/>
            <person name="vanKuyk P.A."/>
            <person name="Wortman J."/>
            <person name="Dyer P.S."/>
            <person name="Grigoriev I.V."/>
        </authorList>
    </citation>
    <scope>NUCLEOTIDE SEQUENCE [LARGE SCALE GENOMIC DNA]</scope>
    <source>
        <strain evidence="6">ITEM 5010</strain>
    </source>
</reference>
<evidence type="ECO:0000256" key="1">
    <source>
        <dbReference type="ARBA" id="ARBA00022801"/>
    </source>
</evidence>
<evidence type="ECO:0000313" key="6">
    <source>
        <dbReference type="Proteomes" id="UP000188318"/>
    </source>
</evidence>
<keyword evidence="3" id="KW-0812">Transmembrane</keyword>
<dbReference type="Pfam" id="PF07859">
    <property type="entry name" value="Abhydrolase_3"/>
    <property type="match status" value="1"/>
</dbReference>
<organism evidence="5 6">
    <name type="scientific">Aspergillus carbonarius (strain ITEM 5010)</name>
    <dbReference type="NCBI Taxonomy" id="602072"/>
    <lineage>
        <taxon>Eukaryota</taxon>
        <taxon>Fungi</taxon>
        <taxon>Dikarya</taxon>
        <taxon>Ascomycota</taxon>
        <taxon>Pezizomycotina</taxon>
        <taxon>Eurotiomycetes</taxon>
        <taxon>Eurotiomycetidae</taxon>
        <taxon>Eurotiales</taxon>
        <taxon>Aspergillaceae</taxon>
        <taxon>Aspergillus</taxon>
        <taxon>Aspergillus subgen. Circumdati</taxon>
    </lineage>
</organism>
<dbReference type="InterPro" id="IPR013094">
    <property type="entry name" value="AB_hydrolase_3"/>
</dbReference>
<feature type="compositionally biased region" description="Acidic residues" evidence="2">
    <location>
        <begin position="421"/>
        <end position="433"/>
    </location>
</feature>
<accession>A0A1R3RWW6</accession>
<protein>
    <recommendedName>
        <fullName evidence="4">N-acetyltransferase domain-containing protein</fullName>
    </recommendedName>
</protein>
<dbReference type="Gene3D" id="3.40.50.1820">
    <property type="entry name" value="alpha/beta hydrolase"/>
    <property type="match status" value="1"/>
</dbReference>
<dbReference type="STRING" id="602072.A0A1R3RWW6"/>
<keyword evidence="3" id="KW-0472">Membrane</keyword>
<sequence length="604" mass="67285">MLQISPSMSVFSLVHMPVAFTLYLRVAVFLLRALVRSQGPIPSNPDEVLDVESRDRYRSIKVHVYRTITNSLHKPPPVLINFHGSGFVVPAHGSDNAFCRQISHQTGYTVLDVQHHLAPEHPFPAPVHDAEDIVNWVLSRPTEFDSSRVAISGFSAGGTLALAAASTVFPPQTFSSVLAFYPVVTAFADPDAAVAPDPNGHPIPAFLMRLFAQCYVPSGVDPWDPRISPSRANVDGFPPRVLIITAAYDSLAVEGEELAARLRDTPGRTVVGERMERCSHVWDKLAQPGTYEWEATEHSGNHGTNFWDEYGVNAEGYLRYMYRSSRGIRPTTSVNPSHKTVYVHSQLLTTHPAHPDFPPSNIPPNPQHYPNKMPLKPGFTLAPIPPTPEASRHISAIERSAIHQSNDTSFVRLIWNNSPPDETEEEEEDPENEDPFHAIDMLSNPANKYSWIIDSATGTPVAYGWWQHAKGKTEEEWAITYANRYRPEGMNKALMDATSGARFLKRAKLLNTQDTLSMVSFLKELYVRPEFQRQGLGGVLVQRGVEEADRLGLQAYTEASKDGYGLYVKHGFEEVDRVTVDLEPWGGKPGEYNSYGLLMRPART</sequence>